<sequence length="155" mass="17973">MYYIEAAGLVANRMYTNINTFSGGMKAWKSAGYEVQKNNPLTAFEVETIDSATFKKDFQNCCVVDVRIRKQYSMGFYTRYLSNEMASLTFEHRKKYIHKIPLQYLSSRYKKIAKDKKVVVVDYKGKQAPLAVRYLKSVGYDPVYMLKDGMSSFEN</sequence>
<dbReference type="SMART" id="SM00450">
    <property type="entry name" value="RHOD"/>
    <property type="match status" value="1"/>
</dbReference>
<dbReference type="AlphaFoldDB" id="A0A5K7ZNV4"/>
<dbReference type="Proteomes" id="UP000425960">
    <property type="component" value="Chromosome"/>
</dbReference>
<dbReference type="Gene3D" id="3.40.250.10">
    <property type="entry name" value="Rhodanese-like domain"/>
    <property type="match status" value="1"/>
</dbReference>
<evidence type="ECO:0000313" key="3">
    <source>
        <dbReference type="Proteomes" id="UP000425960"/>
    </source>
</evidence>
<dbReference type="Pfam" id="PF00581">
    <property type="entry name" value="Rhodanese"/>
    <property type="match status" value="1"/>
</dbReference>
<dbReference type="PANTHER" id="PTHR43031">
    <property type="entry name" value="FAD-DEPENDENT OXIDOREDUCTASE"/>
    <property type="match status" value="1"/>
</dbReference>
<gene>
    <name evidence="2" type="ORF">DSCO28_19650</name>
</gene>
<evidence type="ECO:0000259" key="1">
    <source>
        <dbReference type="PROSITE" id="PS50206"/>
    </source>
</evidence>
<proteinExistence type="predicted"/>
<evidence type="ECO:0000313" key="2">
    <source>
        <dbReference type="EMBL" id="BBO81399.1"/>
    </source>
</evidence>
<dbReference type="CDD" id="cd00158">
    <property type="entry name" value="RHOD"/>
    <property type="match status" value="1"/>
</dbReference>
<reference evidence="2 3" key="1">
    <citation type="submission" date="2019-11" db="EMBL/GenBank/DDBJ databases">
        <title>Comparative genomics of hydrocarbon-degrading Desulfosarcina strains.</title>
        <authorList>
            <person name="Watanabe M."/>
            <person name="Kojima H."/>
            <person name="Fukui M."/>
        </authorList>
    </citation>
    <scope>NUCLEOTIDE SEQUENCE [LARGE SCALE GENOMIC DNA]</scope>
    <source>
        <strain evidence="2 3">28bB2T</strain>
    </source>
</reference>
<dbReference type="PANTHER" id="PTHR43031:SF1">
    <property type="entry name" value="PYRIDINE NUCLEOTIDE-DISULPHIDE OXIDOREDUCTASE"/>
    <property type="match status" value="1"/>
</dbReference>
<dbReference type="InterPro" id="IPR050229">
    <property type="entry name" value="GlpE_sulfurtransferase"/>
</dbReference>
<organism evidence="2 3">
    <name type="scientific">Desulfosarcina ovata subsp. sediminis</name>
    <dbReference type="NCBI Taxonomy" id="885957"/>
    <lineage>
        <taxon>Bacteria</taxon>
        <taxon>Pseudomonadati</taxon>
        <taxon>Thermodesulfobacteriota</taxon>
        <taxon>Desulfobacteria</taxon>
        <taxon>Desulfobacterales</taxon>
        <taxon>Desulfosarcinaceae</taxon>
        <taxon>Desulfosarcina</taxon>
    </lineage>
</organism>
<feature type="domain" description="Rhodanese" evidence="1">
    <location>
        <begin position="6"/>
        <end position="37"/>
    </location>
</feature>
<feature type="domain" description="Rhodanese" evidence="1">
    <location>
        <begin position="57"/>
        <end position="155"/>
    </location>
</feature>
<dbReference type="SUPFAM" id="SSF52821">
    <property type="entry name" value="Rhodanese/Cell cycle control phosphatase"/>
    <property type="match status" value="1"/>
</dbReference>
<dbReference type="PROSITE" id="PS50206">
    <property type="entry name" value="RHODANESE_3"/>
    <property type="match status" value="2"/>
</dbReference>
<dbReference type="InterPro" id="IPR036873">
    <property type="entry name" value="Rhodanese-like_dom_sf"/>
</dbReference>
<accession>A0A5K7ZNV4</accession>
<dbReference type="InterPro" id="IPR001763">
    <property type="entry name" value="Rhodanese-like_dom"/>
</dbReference>
<name>A0A5K7ZNV4_9BACT</name>
<dbReference type="EMBL" id="AP021876">
    <property type="protein sequence ID" value="BBO81399.1"/>
    <property type="molecule type" value="Genomic_DNA"/>
</dbReference>
<dbReference type="RefSeq" id="WP_155322123.1">
    <property type="nucleotide sequence ID" value="NZ_AP021876.1"/>
</dbReference>
<protein>
    <recommendedName>
        <fullName evidence="1">Rhodanese domain-containing protein</fullName>
    </recommendedName>
</protein>
<dbReference type="KEGG" id="dov:DSCO28_19650"/>